<dbReference type="InterPro" id="IPR011006">
    <property type="entry name" value="CheY-like_superfamily"/>
</dbReference>
<proteinExistence type="predicted"/>
<dbReference type="AlphaFoldDB" id="A0A370BGR5"/>
<dbReference type="InterPro" id="IPR036388">
    <property type="entry name" value="WH-like_DNA-bd_sf"/>
</dbReference>
<organism evidence="12 13">
    <name type="scientific">Streptomyces corynorhini</name>
    <dbReference type="NCBI Taxonomy" id="2282652"/>
    <lineage>
        <taxon>Bacteria</taxon>
        <taxon>Bacillati</taxon>
        <taxon>Actinomycetota</taxon>
        <taxon>Actinomycetes</taxon>
        <taxon>Kitasatosporales</taxon>
        <taxon>Streptomycetaceae</taxon>
        <taxon>Streptomyces</taxon>
    </lineage>
</organism>
<dbReference type="PROSITE" id="PS51755">
    <property type="entry name" value="OMPR_PHOB"/>
    <property type="match status" value="1"/>
</dbReference>
<evidence type="ECO:0000313" key="12">
    <source>
        <dbReference type="EMBL" id="RDG38993.1"/>
    </source>
</evidence>
<feature type="modified residue" description="4-aspartylphosphate" evidence="7">
    <location>
        <position position="85"/>
    </location>
</feature>
<evidence type="ECO:0000256" key="3">
    <source>
        <dbReference type="ARBA" id="ARBA00023012"/>
    </source>
</evidence>
<gene>
    <name evidence="12" type="ORF">DVH02_06540</name>
</gene>
<evidence type="ECO:0000256" key="8">
    <source>
        <dbReference type="PROSITE-ProRule" id="PRU01091"/>
    </source>
</evidence>
<dbReference type="GO" id="GO:0000976">
    <property type="term" value="F:transcription cis-regulatory region binding"/>
    <property type="evidence" value="ECO:0007669"/>
    <property type="project" value="TreeGrafter"/>
</dbReference>
<dbReference type="Gene3D" id="1.10.10.10">
    <property type="entry name" value="Winged helix-like DNA-binding domain superfamily/Winged helix DNA-binding domain"/>
    <property type="match status" value="1"/>
</dbReference>
<reference evidence="12 13" key="1">
    <citation type="submission" date="2018-07" db="EMBL/GenBank/DDBJ databases">
        <title>Streptomyces species from bats.</title>
        <authorList>
            <person name="Dunlap C."/>
        </authorList>
    </citation>
    <scope>NUCLEOTIDE SEQUENCE [LARGE SCALE GENOMIC DNA]</scope>
    <source>
        <strain evidence="12 13">AC230</strain>
    </source>
</reference>
<sequence length="254" mass="28138">MYGKISEKPRYANADGATPGYGGAWTPAPPRGEGRRVLIVGDDPPTVELLSTTMELAGYRIATAGSGPEALTRLVEHPADLVVLDMGLEDLKHFSGYPRLPVADRPPLLFLTACESLDSLAPGLGPGVSDYVVKPFRVAEVLARAQTLLRTRHHESRHGAAPHFGDLTLDDNTCRAHRGRRTLDLTPAEYRLLRHLLLHAEQVLSKEQICRHVWGEDRADNAIEKLVSRLRRKVNQEDPPLIHTRKGFGYWLGI</sequence>
<evidence type="ECO:0000256" key="7">
    <source>
        <dbReference type="PROSITE-ProRule" id="PRU00169"/>
    </source>
</evidence>
<evidence type="ECO:0000256" key="6">
    <source>
        <dbReference type="ARBA" id="ARBA00023163"/>
    </source>
</evidence>
<dbReference type="GO" id="GO:0006355">
    <property type="term" value="P:regulation of DNA-templated transcription"/>
    <property type="evidence" value="ECO:0007669"/>
    <property type="project" value="InterPro"/>
</dbReference>
<dbReference type="Pfam" id="PF00486">
    <property type="entry name" value="Trans_reg_C"/>
    <property type="match status" value="1"/>
</dbReference>
<evidence type="ECO:0000256" key="9">
    <source>
        <dbReference type="SAM" id="MobiDB-lite"/>
    </source>
</evidence>
<dbReference type="Gene3D" id="3.40.50.2300">
    <property type="match status" value="1"/>
</dbReference>
<dbReference type="OrthoDB" id="4148713at2"/>
<dbReference type="PROSITE" id="PS50110">
    <property type="entry name" value="RESPONSE_REGULATORY"/>
    <property type="match status" value="1"/>
</dbReference>
<keyword evidence="3" id="KW-0902">Two-component regulatory system</keyword>
<feature type="domain" description="OmpR/PhoB-type" evidence="11">
    <location>
        <begin position="159"/>
        <end position="254"/>
    </location>
</feature>
<name>A0A370BGR5_9ACTN</name>
<feature type="compositionally biased region" description="Basic and acidic residues" evidence="9">
    <location>
        <begin position="1"/>
        <end position="10"/>
    </location>
</feature>
<keyword evidence="5 8" id="KW-0238">DNA-binding</keyword>
<dbReference type="InterPro" id="IPR039420">
    <property type="entry name" value="WalR-like"/>
</dbReference>
<dbReference type="EMBL" id="QQNA01000035">
    <property type="protein sequence ID" value="RDG38993.1"/>
    <property type="molecule type" value="Genomic_DNA"/>
</dbReference>
<dbReference type="GO" id="GO:0000156">
    <property type="term" value="F:phosphorelay response regulator activity"/>
    <property type="evidence" value="ECO:0007669"/>
    <property type="project" value="TreeGrafter"/>
</dbReference>
<keyword evidence="13" id="KW-1185">Reference proteome</keyword>
<evidence type="ECO:0000313" key="13">
    <source>
        <dbReference type="Proteomes" id="UP000253741"/>
    </source>
</evidence>
<evidence type="ECO:0000256" key="4">
    <source>
        <dbReference type="ARBA" id="ARBA00023015"/>
    </source>
</evidence>
<evidence type="ECO:0000259" key="10">
    <source>
        <dbReference type="PROSITE" id="PS50110"/>
    </source>
</evidence>
<dbReference type="PANTHER" id="PTHR48111:SF22">
    <property type="entry name" value="REGULATOR OF RPOS"/>
    <property type="match status" value="1"/>
</dbReference>
<evidence type="ECO:0000259" key="11">
    <source>
        <dbReference type="PROSITE" id="PS51755"/>
    </source>
</evidence>
<dbReference type="CDD" id="cd00383">
    <property type="entry name" value="trans_reg_C"/>
    <property type="match status" value="1"/>
</dbReference>
<evidence type="ECO:0000256" key="1">
    <source>
        <dbReference type="ARBA" id="ARBA00004496"/>
    </source>
</evidence>
<keyword evidence="2 7" id="KW-0597">Phosphoprotein</keyword>
<feature type="domain" description="Response regulatory" evidence="10">
    <location>
        <begin position="36"/>
        <end position="149"/>
    </location>
</feature>
<comment type="subcellular location">
    <subcellularLocation>
        <location evidence="1">Cytoplasm</location>
    </subcellularLocation>
</comment>
<dbReference type="SMART" id="SM00862">
    <property type="entry name" value="Trans_reg_C"/>
    <property type="match status" value="1"/>
</dbReference>
<dbReference type="Proteomes" id="UP000253741">
    <property type="component" value="Unassembled WGS sequence"/>
</dbReference>
<dbReference type="GO" id="GO:0032993">
    <property type="term" value="C:protein-DNA complex"/>
    <property type="evidence" value="ECO:0007669"/>
    <property type="project" value="TreeGrafter"/>
</dbReference>
<keyword evidence="6" id="KW-0804">Transcription</keyword>
<dbReference type="PANTHER" id="PTHR48111">
    <property type="entry name" value="REGULATOR OF RPOS"/>
    <property type="match status" value="1"/>
</dbReference>
<comment type="caution">
    <text evidence="12">The sequence shown here is derived from an EMBL/GenBank/DDBJ whole genome shotgun (WGS) entry which is preliminary data.</text>
</comment>
<keyword evidence="4" id="KW-0805">Transcription regulation</keyword>
<feature type="region of interest" description="Disordered" evidence="9">
    <location>
        <begin position="1"/>
        <end position="29"/>
    </location>
</feature>
<evidence type="ECO:0000256" key="2">
    <source>
        <dbReference type="ARBA" id="ARBA00022553"/>
    </source>
</evidence>
<dbReference type="SMART" id="SM00448">
    <property type="entry name" value="REC"/>
    <property type="match status" value="1"/>
</dbReference>
<dbReference type="GO" id="GO:0005829">
    <property type="term" value="C:cytosol"/>
    <property type="evidence" value="ECO:0007669"/>
    <property type="project" value="TreeGrafter"/>
</dbReference>
<dbReference type="SUPFAM" id="SSF52172">
    <property type="entry name" value="CheY-like"/>
    <property type="match status" value="1"/>
</dbReference>
<feature type="DNA-binding region" description="OmpR/PhoB-type" evidence="8">
    <location>
        <begin position="159"/>
        <end position="254"/>
    </location>
</feature>
<accession>A0A370BGR5</accession>
<dbReference type="RefSeq" id="WP_114622728.1">
    <property type="nucleotide sequence ID" value="NZ_QQNA01000035.1"/>
</dbReference>
<evidence type="ECO:0000256" key="5">
    <source>
        <dbReference type="ARBA" id="ARBA00023125"/>
    </source>
</evidence>
<protein>
    <submittedName>
        <fullName evidence="12">DNA-binding response regulator</fullName>
    </submittedName>
</protein>
<dbReference type="InterPro" id="IPR001789">
    <property type="entry name" value="Sig_transdc_resp-reg_receiver"/>
</dbReference>
<dbReference type="Pfam" id="PF00072">
    <property type="entry name" value="Response_reg"/>
    <property type="match status" value="1"/>
</dbReference>
<dbReference type="InterPro" id="IPR001867">
    <property type="entry name" value="OmpR/PhoB-type_DNA-bd"/>
</dbReference>